<evidence type="ECO:0000259" key="4">
    <source>
        <dbReference type="Pfam" id="PF00155"/>
    </source>
</evidence>
<dbReference type="STRING" id="662755.CRES_1469"/>
<evidence type="ECO:0000256" key="2">
    <source>
        <dbReference type="ARBA" id="ARBA00022576"/>
    </source>
</evidence>
<dbReference type="eggNOG" id="COG0436">
    <property type="taxonomic scope" value="Bacteria"/>
</dbReference>
<dbReference type="InterPro" id="IPR019880">
    <property type="entry name" value="OxyQ"/>
</dbReference>
<dbReference type="HOGENOM" id="CLU_017584_19_1_11"/>
<dbReference type="OrthoDB" id="9813612at2"/>
<keyword evidence="6" id="KW-1185">Reference proteome</keyword>
<dbReference type="GO" id="GO:0030170">
    <property type="term" value="F:pyridoxal phosphate binding"/>
    <property type="evidence" value="ECO:0007669"/>
    <property type="project" value="InterPro"/>
</dbReference>
<evidence type="ECO:0000313" key="6">
    <source>
        <dbReference type="Proteomes" id="UP000000492"/>
    </source>
</evidence>
<comment type="cofactor">
    <cofactor evidence="1">
        <name>pyridoxal 5'-phosphate</name>
        <dbReference type="ChEBI" id="CHEBI:597326"/>
    </cofactor>
</comment>
<dbReference type="EMBL" id="CP002857">
    <property type="protein sequence ID" value="AEI09823.1"/>
    <property type="molecule type" value="Genomic_DNA"/>
</dbReference>
<name>F8DZK4_CORRG</name>
<dbReference type="NCBIfam" id="TIGR03539">
    <property type="entry name" value="DapC_actino"/>
    <property type="match status" value="1"/>
</dbReference>
<dbReference type="CDD" id="cd00609">
    <property type="entry name" value="AAT_like"/>
    <property type="match status" value="1"/>
</dbReference>
<gene>
    <name evidence="5" type="primary">dapC</name>
    <name evidence="5" type="ordered locus">CRES_1469</name>
</gene>
<dbReference type="InterPro" id="IPR015422">
    <property type="entry name" value="PyrdxlP-dep_Trfase_small"/>
</dbReference>
<sequence length="383" mass="41381">MTESSGAHPRVLRKPVGERLPDFPWDSLADATALAKAHPEGMVDLSVGTPIDPVAPHIQLALAESAAVPGYPQTKGTVRLREAIVGAMHRRYGVRGLSAESGVLPVVGTKEAIAWLPTLLGVGEGHTVVIPELAYPTYEVSARLAGAEVLRSDSLLKLGPEKVSLIYLNSPANPHGQVLGVDHLRKFVEYARRTGTVIISDECYLGLGFEGEQPVSILDSRVCDGDYRNLIAVHSLSKTSNMASYRAGWLAGDEQLIQELLEIRRHAGLMNPGPIQAAMVAALEEDGHETLQHELYRHRREILKKALLAAGFTIEHSDAGLYLWATEGRDGRETVARLAKLGILVAPGDFYGPRGQQFVRVGLTATDERIAVAAERLSNGLPE</sequence>
<protein>
    <submittedName>
        <fullName evidence="5">N-succinyldiaminopimelate aminotransferase</fullName>
        <ecNumber evidence="5">2.6.1.17</ecNumber>
    </submittedName>
</protein>
<dbReference type="InterPro" id="IPR050881">
    <property type="entry name" value="LL-DAP_aminotransferase"/>
</dbReference>
<proteinExistence type="predicted"/>
<evidence type="ECO:0000256" key="3">
    <source>
        <dbReference type="ARBA" id="ARBA00022679"/>
    </source>
</evidence>
<dbReference type="InterPro" id="IPR015424">
    <property type="entry name" value="PyrdxlP-dep_Trfase"/>
</dbReference>
<organism evidence="5 6">
    <name type="scientific">Corynebacterium resistens (strain DSM 45100 / JCM 12819 / GTC 2026 / SICGH 158)</name>
    <dbReference type="NCBI Taxonomy" id="662755"/>
    <lineage>
        <taxon>Bacteria</taxon>
        <taxon>Bacillati</taxon>
        <taxon>Actinomycetota</taxon>
        <taxon>Actinomycetes</taxon>
        <taxon>Mycobacteriales</taxon>
        <taxon>Corynebacteriaceae</taxon>
        <taxon>Corynebacterium</taxon>
    </lineage>
</organism>
<dbReference type="PANTHER" id="PTHR42832">
    <property type="entry name" value="AMINO ACID AMINOTRANSFERASE"/>
    <property type="match status" value="1"/>
</dbReference>
<dbReference type="InterPro" id="IPR004839">
    <property type="entry name" value="Aminotransferase_I/II_large"/>
</dbReference>
<evidence type="ECO:0000313" key="5">
    <source>
        <dbReference type="EMBL" id="AEI09823.1"/>
    </source>
</evidence>
<feature type="domain" description="Aminotransferase class I/classII large" evidence="4">
    <location>
        <begin position="42"/>
        <end position="377"/>
    </location>
</feature>
<keyword evidence="2 5" id="KW-0032">Aminotransferase</keyword>
<reference evidence="5 6" key="1">
    <citation type="journal article" date="2012" name="BMC Genomics">
        <title>Complete genome sequence, lifestyle, and multi-drug resistance of the human pathogen Corynebacterium resistens DSM 45100 isolated from blood samples of a leukemia patient.</title>
        <authorList>
            <person name="Schroder J."/>
            <person name="Maus I."/>
            <person name="Meyer K."/>
            <person name="Wordemann S."/>
            <person name="Blom J."/>
            <person name="Jaenicke S."/>
            <person name="Schneider J."/>
            <person name="Trost E."/>
            <person name="Tauch A."/>
        </authorList>
    </citation>
    <scope>NUCLEOTIDE SEQUENCE [LARGE SCALE GENOMIC DNA]</scope>
    <source>
        <strain evidence="6">DSM 45100 / JCM 12819 / CCUG 50093 / GTC 2026 / SICGH 158</strain>
    </source>
</reference>
<dbReference type="Proteomes" id="UP000000492">
    <property type="component" value="Chromosome"/>
</dbReference>
<dbReference type="InterPro" id="IPR015421">
    <property type="entry name" value="PyrdxlP-dep_Trfase_major"/>
</dbReference>
<dbReference type="GO" id="GO:0009016">
    <property type="term" value="F:succinyldiaminopimelate transaminase activity"/>
    <property type="evidence" value="ECO:0007669"/>
    <property type="project" value="UniProtKB-EC"/>
</dbReference>
<evidence type="ECO:0000256" key="1">
    <source>
        <dbReference type="ARBA" id="ARBA00001933"/>
    </source>
</evidence>
<dbReference type="RefSeq" id="WP_013888833.1">
    <property type="nucleotide sequence ID" value="NC_015673.1"/>
</dbReference>
<dbReference type="AlphaFoldDB" id="F8DZK4"/>
<dbReference type="KEGG" id="crd:CRES_1469"/>
<dbReference type="Gene3D" id="3.90.1150.10">
    <property type="entry name" value="Aspartate Aminotransferase, domain 1"/>
    <property type="match status" value="1"/>
</dbReference>
<dbReference type="PANTHER" id="PTHR42832:SF3">
    <property type="entry name" value="L-GLUTAMINE--4-(METHYLSULFANYL)-2-OXOBUTANOATE AMINOTRANSFERASE"/>
    <property type="match status" value="1"/>
</dbReference>
<dbReference type="Pfam" id="PF00155">
    <property type="entry name" value="Aminotran_1_2"/>
    <property type="match status" value="1"/>
</dbReference>
<dbReference type="Gene3D" id="3.40.640.10">
    <property type="entry name" value="Type I PLP-dependent aspartate aminotransferase-like (Major domain)"/>
    <property type="match status" value="1"/>
</dbReference>
<dbReference type="SUPFAM" id="SSF53383">
    <property type="entry name" value="PLP-dependent transferases"/>
    <property type="match status" value="1"/>
</dbReference>
<dbReference type="EC" id="2.6.1.17" evidence="5"/>
<accession>F8DZK4</accession>
<keyword evidence="3 5" id="KW-0808">Transferase</keyword>